<feature type="domain" description="AB hydrolase-1" evidence="2">
    <location>
        <begin position="46"/>
        <end position="308"/>
    </location>
</feature>
<dbReference type="InterPro" id="IPR050228">
    <property type="entry name" value="Carboxylesterase_BioH"/>
</dbReference>
<reference evidence="4" key="1">
    <citation type="submission" date="2023-07" db="EMBL/GenBank/DDBJ databases">
        <title>30 novel species of actinomycetes from the DSMZ collection.</title>
        <authorList>
            <person name="Nouioui I."/>
        </authorList>
    </citation>
    <scope>NUCLEOTIDE SEQUENCE [LARGE SCALE GENOMIC DNA]</scope>
    <source>
        <strain evidence="4">DSM 40932</strain>
    </source>
</reference>
<evidence type="ECO:0000313" key="4">
    <source>
        <dbReference type="Proteomes" id="UP001180556"/>
    </source>
</evidence>
<keyword evidence="4" id="KW-1185">Reference proteome</keyword>
<dbReference type="PANTHER" id="PTHR43194">
    <property type="entry name" value="HYDROLASE ALPHA/BETA FOLD FAMILY"/>
    <property type="match status" value="1"/>
</dbReference>
<name>A0ABU2W3Z0_9ACTN</name>
<dbReference type="Gene3D" id="3.40.50.1820">
    <property type="entry name" value="alpha/beta hydrolase"/>
    <property type="match status" value="1"/>
</dbReference>
<dbReference type="RefSeq" id="WP_311600265.1">
    <property type="nucleotide sequence ID" value="NZ_JAVRFG010000018.1"/>
</dbReference>
<keyword evidence="3" id="KW-0378">Hydrolase</keyword>
<proteinExistence type="predicted"/>
<sequence length="330" mass="34231">MTGTSGTGRLNDSPGTARSGARGAVRETGTTPGGTPYALHGTGEPIVLVAGAGGTGRIWEHHTVPALTAAGRLVVTFDHEAADEAELASTIGELLTSLELTSCPLVGHSLGALAVQELLLTDPRPAGGAVLVATRGRPDPVGEALARAEDACARAGIRLPPEYQASVRLAQNLSPRTLADDRAVTEWLDIFELAALTGDPAPRPARLTVTGDPAARPSRHTLTEDPAARPPRHTLTEDPAARPPRRSVRNRLAELGRITTPLLVVGFADDVLAPAPLGREVAGAVPGARYAELADTGHLGFLERPDAFHTALLDFLATLPPTDPGALHVP</sequence>
<comment type="caution">
    <text evidence="3">The sequence shown here is derived from an EMBL/GenBank/DDBJ whole genome shotgun (WGS) entry which is preliminary data.</text>
</comment>
<evidence type="ECO:0000256" key="1">
    <source>
        <dbReference type="SAM" id="MobiDB-lite"/>
    </source>
</evidence>
<feature type="region of interest" description="Disordered" evidence="1">
    <location>
        <begin position="201"/>
        <end position="247"/>
    </location>
</feature>
<dbReference type="InterPro" id="IPR000073">
    <property type="entry name" value="AB_hydrolase_1"/>
</dbReference>
<feature type="compositionally biased region" description="Polar residues" evidence="1">
    <location>
        <begin position="1"/>
        <end position="16"/>
    </location>
</feature>
<evidence type="ECO:0000259" key="2">
    <source>
        <dbReference type="Pfam" id="PF12697"/>
    </source>
</evidence>
<evidence type="ECO:0000313" key="3">
    <source>
        <dbReference type="EMBL" id="MDT0492009.1"/>
    </source>
</evidence>
<dbReference type="EMBL" id="JAVRFG010000018">
    <property type="protein sequence ID" value="MDT0492009.1"/>
    <property type="molecule type" value="Genomic_DNA"/>
</dbReference>
<organism evidence="3 4">
    <name type="scientific">Streptomyces stephensoniae</name>
    <dbReference type="NCBI Taxonomy" id="3375367"/>
    <lineage>
        <taxon>Bacteria</taxon>
        <taxon>Bacillati</taxon>
        <taxon>Actinomycetota</taxon>
        <taxon>Actinomycetes</taxon>
        <taxon>Kitasatosporales</taxon>
        <taxon>Streptomycetaceae</taxon>
        <taxon>Streptomyces</taxon>
    </lineage>
</organism>
<feature type="region of interest" description="Disordered" evidence="1">
    <location>
        <begin position="1"/>
        <end position="41"/>
    </location>
</feature>
<dbReference type="Pfam" id="PF12697">
    <property type="entry name" value="Abhydrolase_6"/>
    <property type="match status" value="1"/>
</dbReference>
<accession>A0ABU2W3Z0</accession>
<dbReference type="GO" id="GO:0016787">
    <property type="term" value="F:hydrolase activity"/>
    <property type="evidence" value="ECO:0007669"/>
    <property type="project" value="UniProtKB-KW"/>
</dbReference>
<dbReference type="InterPro" id="IPR029058">
    <property type="entry name" value="AB_hydrolase_fold"/>
</dbReference>
<dbReference type="Proteomes" id="UP001180556">
    <property type="component" value="Unassembled WGS sequence"/>
</dbReference>
<protein>
    <submittedName>
        <fullName evidence="3">Alpha/beta hydrolase</fullName>
    </submittedName>
</protein>
<gene>
    <name evidence="3" type="ORF">RM717_15970</name>
</gene>
<dbReference type="SUPFAM" id="SSF53474">
    <property type="entry name" value="alpha/beta-Hydrolases"/>
    <property type="match status" value="1"/>
</dbReference>
<dbReference type="PANTHER" id="PTHR43194:SF5">
    <property type="entry name" value="PIMELOYL-[ACYL-CARRIER PROTEIN] METHYL ESTER ESTERASE"/>
    <property type="match status" value="1"/>
</dbReference>